<dbReference type="Proteomes" id="UP000241719">
    <property type="component" value="Segment"/>
</dbReference>
<keyword evidence="2" id="KW-1185">Reference proteome</keyword>
<accession>A0AC59HC23</accession>
<sequence>MNKYYIAHAVIDPQPEKILKILKDGFLLPSSESGKYGLFHGEKLDHVYFSLFGDEKITFGVGGVSFILSSSILFEKQFRYALAWVGNDLDKTILVDYRYDNVIEELDKINQHIISVGPNDPRKFTSHEILIKHKVDLHKYMVAMCCKSSLTDDIIEYIKIYYPNIIILDKYPDTAKELTNMLYKHKYKKYKLKYLNLKKEIRDNQFEHDFYFLHSTTRFDNLLDVLKIGCSKN</sequence>
<name>A0AC59HC23_9VIRU</name>
<organism evidence="1 2">
    <name type="scientific">Tupanvirus deep ocean</name>
    <dbReference type="NCBI Taxonomy" id="2126984"/>
    <lineage>
        <taxon>Viruses</taxon>
        <taxon>Varidnaviria</taxon>
        <taxon>Bamfordvirae</taxon>
        <taxon>Nucleocytoviricota</taxon>
        <taxon>Megaviricetes</taxon>
        <taxon>Imitervirales</taxon>
        <taxon>Mimiviridae</taxon>
        <taxon>Megamimivirinae</taxon>
        <taxon>Tupanvirus</taxon>
        <taxon>Tupanvirus altamarinense</taxon>
    </lineage>
</organism>
<evidence type="ECO:0000313" key="1">
    <source>
        <dbReference type="EMBL" id="AUL79777.3"/>
    </source>
</evidence>
<proteinExistence type="predicted"/>
<protein>
    <submittedName>
        <fullName evidence="1">Uncharacterized protein</fullName>
    </submittedName>
</protein>
<evidence type="ECO:0000313" key="2">
    <source>
        <dbReference type="Proteomes" id="UP000241719"/>
    </source>
</evidence>
<reference evidence="1 2" key="1">
    <citation type="journal article" date="2018" name="Nat. Commun.">
        <title>Tailed giant Tupanvirus possesses the most complete translational apparatus of the known virosphere.</title>
        <authorList>
            <person name="Abrahao J."/>
            <person name="Silva L."/>
            <person name="Silva L.S."/>
            <person name="Khalil J.Y.B."/>
            <person name="Rodrigues R."/>
            <person name="Arantes T."/>
            <person name="Assis F."/>
            <person name="Boratto P."/>
            <person name="Andrade M."/>
            <person name="Kroon E.G."/>
            <person name="Ribeiro B."/>
            <person name="Bergier I."/>
            <person name="Seligmann H."/>
            <person name="Ghigo E."/>
            <person name="Colson P."/>
            <person name="Levasseur A."/>
            <person name="Kroemer G."/>
            <person name="Raoult D."/>
            <person name="La Scola B."/>
        </authorList>
    </citation>
    <scope>NUCLEOTIDE SEQUENCE [LARGE SCALE GENOMIC DNA]</scope>
    <source>
        <strain evidence="1">Deep ocean</strain>
    </source>
</reference>
<dbReference type="EMBL" id="MF405918">
    <property type="protein sequence ID" value="AUL79777.3"/>
    <property type="molecule type" value="Genomic_DNA"/>
</dbReference>